<dbReference type="STRING" id="47866.GA0074694_2204"/>
<feature type="domain" description="AMP-binding enzyme C-terminal" evidence="3">
    <location>
        <begin position="355"/>
        <end position="428"/>
    </location>
</feature>
<reference evidence="5" key="1">
    <citation type="submission" date="2016-06" db="EMBL/GenBank/DDBJ databases">
        <authorList>
            <person name="Varghese N."/>
        </authorList>
    </citation>
    <scope>NUCLEOTIDE SEQUENCE [LARGE SCALE GENOMIC DNA]</scope>
    <source>
        <strain evidence="5">DSM 46123</strain>
    </source>
</reference>
<evidence type="ECO:0000256" key="1">
    <source>
        <dbReference type="ARBA" id="ARBA00006432"/>
    </source>
</evidence>
<name>A0A1C6RLQ9_9ACTN</name>
<dbReference type="Gene3D" id="3.30.300.30">
    <property type="match status" value="1"/>
</dbReference>
<keyword evidence="5" id="KW-1185">Reference proteome</keyword>
<organism evidence="4 5">
    <name type="scientific">Micromonospora inyonensis</name>
    <dbReference type="NCBI Taxonomy" id="47866"/>
    <lineage>
        <taxon>Bacteria</taxon>
        <taxon>Bacillati</taxon>
        <taxon>Actinomycetota</taxon>
        <taxon>Actinomycetes</taxon>
        <taxon>Micromonosporales</taxon>
        <taxon>Micromonosporaceae</taxon>
        <taxon>Micromonospora</taxon>
    </lineage>
</organism>
<dbReference type="InterPro" id="IPR042099">
    <property type="entry name" value="ANL_N_sf"/>
</dbReference>
<dbReference type="InterPro" id="IPR045851">
    <property type="entry name" value="AMP-bd_C_sf"/>
</dbReference>
<dbReference type="AlphaFoldDB" id="A0A1C6RLQ9"/>
<dbReference type="GO" id="GO:0031956">
    <property type="term" value="F:medium-chain fatty acid-CoA ligase activity"/>
    <property type="evidence" value="ECO:0007669"/>
    <property type="project" value="TreeGrafter"/>
</dbReference>
<proteinExistence type="inferred from homology"/>
<dbReference type="Gene3D" id="3.40.50.12780">
    <property type="entry name" value="N-terminal domain of ligase-like"/>
    <property type="match status" value="1"/>
</dbReference>
<dbReference type="RefSeq" id="WP_091456367.1">
    <property type="nucleotide sequence ID" value="NZ_FMHU01000001.1"/>
</dbReference>
<accession>A0A1C6RLQ9</accession>
<dbReference type="CDD" id="cd04433">
    <property type="entry name" value="AFD_class_I"/>
    <property type="match status" value="1"/>
</dbReference>
<dbReference type="Pfam" id="PF00501">
    <property type="entry name" value="AMP-binding"/>
    <property type="match status" value="1"/>
</dbReference>
<dbReference type="Gene3D" id="3.40.50.980">
    <property type="match status" value="1"/>
</dbReference>
<dbReference type="EMBL" id="FMHU01000001">
    <property type="protein sequence ID" value="SCL18003.1"/>
    <property type="molecule type" value="Genomic_DNA"/>
</dbReference>
<evidence type="ECO:0000259" key="3">
    <source>
        <dbReference type="Pfam" id="PF13193"/>
    </source>
</evidence>
<dbReference type="Proteomes" id="UP000198906">
    <property type="component" value="Unassembled WGS sequence"/>
</dbReference>
<gene>
    <name evidence="4" type="ORF">GA0074694_2204</name>
</gene>
<protein>
    <submittedName>
        <fullName evidence="4">Acyl-CoA synthetase (AMP-forming)/AMP-acid ligase II</fullName>
    </submittedName>
</protein>
<evidence type="ECO:0000259" key="2">
    <source>
        <dbReference type="Pfam" id="PF00501"/>
    </source>
</evidence>
<dbReference type="PANTHER" id="PTHR43201">
    <property type="entry name" value="ACYL-COA SYNTHETASE"/>
    <property type="match status" value="1"/>
</dbReference>
<keyword evidence="4" id="KW-0436">Ligase</keyword>
<evidence type="ECO:0000313" key="5">
    <source>
        <dbReference type="Proteomes" id="UP000198906"/>
    </source>
</evidence>
<dbReference type="PANTHER" id="PTHR43201:SF8">
    <property type="entry name" value="ACYL-COA SYNTHETASE FAMILY MEMBER 3"/>
    <property type="match status" value="1"/>
</dbReference>
<dbReference type="SUPFAM" id="SSF56801">
    <property type="entry name" value="Acetyl-CoA synthetase-like"/>
    <property type="match status" value="1"/>
</dbReference>
<dbReference type="InterPro" id="IPR000873">
    <property type="entry name" value="AMP-dep_synth/lig_dom"/>
</dbReference>
<feature type="domain" description="AMP-dependent synthetase/ligase" evidence="2">
    <location>
        <begin position="113"/>
        <end position="290"/>
    </location>
</feature>
<comment type="similarity">
    <text evidence="1">Belongs to the ATP-dependent AMP-binding enzyme family.</text>
</comment>
<dbReference type="GO" id="GO:0006631">
    <property type="term" value="P:fatty acid metabolic process"/>
    <property type="evidence" value="ECO:0007669"/>
    <property type="project" value="TreeGrafter"/>
</dbReference>
<dbReference type="Pfam" id="PF13193">
    <property type="entry name" value="AMP-binding_C"/>
    <property type="match status" value="1"/>
</dbReference>
<dbReference type="InterPro" id="IPR025110">
    <property type="entry name" value="AMP-bd_C"/>
</dbReference>
<sequence>MTTLRDRIEQVAAARPDRLAVLTSHDRLTYAELARRVDARAAAHRASAGARPRAAVLAGDAVEVAVEVAAAELAGVSLLLLDAAGPDAEHASVRAAFLAVDESSATSGLGLTTSGVGGRRKCVERPWATVISNAASFSHALDLDEDDVTLCTTPPHHSYAVCGGIVSALLAGASYLGMGPRIGPSGLARTVDELPVSVVLSVPLLYRWWAAGVPTSRRPRLCVSAGSALPATDRASWQAGVGWPLREHYGTSELGMLTLDRVGLPGSVGAAIDGVELAVRPGEEPEAGEVLARVAGPSPRLINAFAAAGTAAVRELSGWQPTGDLGRVDGTGALWLSGRRGTALNVAGNKVSATEVEEAIRGYGPILDCAVVGLATGGGPVRVCAFVEATDEFDRRALIAHLTAQLALYKVPTVVKRVERLPRSSSGKILRGALSPSSQY</sequence>
<evidence type="ECO:0000313" key="4">
    <source>
        <dbReference type="EMBL" id="SCL18003.1"/>
    </source>
</evidence>